<dbReference type="AlphaFoldDB" id="A0A7M4FJN3"/>
<feature type="compositionally biased region" description="Basic and acidic residues" evidence="1">
    <location>
        <begin position="23"/>
        <end position="54"/>
    </location>
</feature>
<proteinExistence type="predicted"/>
<feature type="region of interest" description="Disordered" evidence="1">
    <location>
        <begin position="21"/>
        <end position="68"/>
    </location>
</feature>
<dbReference type="Ensembl" id="ENSCPRT00005029120.1">
    <property type="protein sequence ID" value="ENSCPRP00005024955.1"/>
    <property type="gene ID" value="ENSCPRG00005017310.1"/>
</dbReference>
<name>A0A7M4FJN3_CROPO</name>
<accession>A0A7M4FJN3</accession>
<evidence type="ECO:0000313" key="3">
    <source>
        <dbReference type="Proteomes" id="UP000594220"/>
    </source>
</evidence>
<feature type="compositionally biased region" description="Basic and acidic residues" evidence="1">
    <location>
        <begin position="128"/>
        <end position="137"/>
    </location>
</feature>
<sequence length="278" mass="31098">MEQSACCARLHAVLGALYDLGEESTKKTEKEGRKKKKTKDEVGLELARPVKEDTILPPASVTSGKRKSASHFFKGLKDEIENEAVCSSGATPASSSPYAVPPTSTHPGKVTDVEVVTFCSSHKKKKPKPEMAEDHGSKTKMPIQEKTADGQEFNLEKARLEVHRFGITGYEKKEQRLLEQERAIMLGAKPPKKEYINYKIYQGIIKEKKTVRKDDNRKEYKSLSLKKHKRKGQEERKLKKKKSASSILPTGQVGKFKNGTLVLSSCDIKKIKSSKVIK</sequence>
<evidence type="ECO:0000256" key="1">
    <source>
        <dbReference type="SAM" id="MobiDB-lite"/>
    </source>
</evidence>
<evidence type="ECO:0000313" key="2">
    <source>
        <dbReference type="Ensembl" id="ENSCPRP00005024955.1"/>
    </source>
</evidence>
<feature type="compositionally biased region" description="Polar residues" evidence="1">
    <location>
        <begin position="88"/>
        <end position="106"/>
    </location>
</feature>
<dbReference type="InterPro" id="IPR027973">
    <property type="entry name" value="FSAF1-like"/>
</dbReference>
<dbReference type="GO" id="GO:0032040">
    <property type="term" value="C:small-subunit processome"/>
    <property type="evidence" value="ECO:0007669"/>
    <property type="project" value="Ensembl"/>
</dbReference>
<organism evidence="2 3">
    <name type="scientific">Crocodylus porosus</name>
    <name type="common">Saltwater crocodile</name>
    <name type="synonym">Estuarine crocodile</name>
    <dbReference type="NCBI Taxonomy" id="8502"/>
    <lineage>
        <taxon>Eukaryota</taxon>
        <taxon>Metazoa</taxon>
        <taxon>Chordata</taxon>
        <taxon>Craniata</taxon>
        <taxon>Vertebrata</taxon>
        <taxon>Euteleostomi</taxon>
        <taxon>Archelosauria</taxon>
        <taxon>Archosauria</taxon>
        <taxon>Crocodylia</taxon>
        <taxon>Longirostres</taxon>
        <taxon>Crocodylidae</taxon>
        <taxon>Crocodylus</taxon>
    </lineage>
</organism>
<dbReference type="PANTHER" id="PTHR28366">
    <property type="entry name" value="CHROMOSOME 1 OPEN READING FRAME 131"/>
    <property type="match status" value="1"/>
</dbReference>
<keyword evidence="3" id="KW-1185">Reference proteome</keyword>
<dbReference type="OrthoDB" id="10067479at2759"/>
<feature type="region of interest" description="Disordered" evidence="1">
    <location>
        <begin position="87"/>
        <end position="152"/>
    </location>
</feature>
<dbReference type="PANTHER" id="PTHR28366:SF1">
    <property type="entry name" value="CHROMOSOME 1 OPEN READING FRAME 131"/>
    <property type="match status" value="1"/>
</dbReference>
<dbReference type="GO" id="GO:0005694">
    <property type="term" value="C:chromosome"/>
    <property type="evidence" value="ECO:0007669"/>
    <property type="project" value="Ensembl"/>
</dbReference>
<dbReference type="GO" id="GO:0042274">
    <property type="term" value="P:ribosomal small subunit biogenesis"/>
    <property type="evidence" value="ECO:0007669"/>
    <property type="project" value="Ensembl"/>
</dbReference>
<dbReference type="OMA" id="EVVQFHS"/>
<dbReference type="Proteomes" id="UP000594220">
    <property type="component" value="Unplaced"/>
</dbReference>
<feature type="compositionally biased region" description="Basic and acidic residues" evidence="1">
    <location>
        <begin position="212"/>
        <end position="221"/>
    </location>
</feature>
<feature type="region of interest" description="Disordered" evidence="1">
    <location>
        <begin position="212"/>
        <end position="253"/>
    </location>
</feature>
<protein>
    <submittedName>
        <fullName evidence="2">Chromosome 1 open reading frame 131</fullName>
    </submittedName>
</protein>
<reference evidence="2" key="2">
    <citation type="submission" date="2025-09" db="UniProtKB">
        <authorList>
            <consortium name="Ensembl"/>
        </authorList>
    </citation>
    <scope>IDENTIFICATION</scope>
</reference>
<dbReference type="InterPro" id="IPR052852">
    <property type="entry name" value="SSU_Processome_Comp"/>
</dbReference>
<gene>
    <name evidence="2" type="primary">C1orf131</name>
    <name evidence="2" type="synonym">FSAF1</name>
</gene>
<dbReference type="KEGG" id="cpoo:109320009"/>
<reference evidence="2" key="1">
    <citation type="submission" date="2025-08" db="UniProtKB">
        <authorList>
            <consortium name="Ensembl"/>
        </authorList>
    </citation>
    <scope>IDENTIFICATION</scope>
</reference>
<dbReference type="GeneTree" id="ENSGT00390000017022"/>
<dbReference type="Pfam" id="PF15375">
    <property type="entry name" value="FSAF1"/>
    <property type="match status" value="1"/>
</dbReference>